<accession>A0ACB8W519</accession>
<keyword evidence="2" id="KW-1185">Reference proteome</keyword>
<sequence>MAGKLTAAQGTGILLVTANVGSLFEDPENLQKTWLREFYQVRDTASILRYLIIKCSISNRFPRTNRGAVPGGVSDMSARVVTCEHLSHPAVHTYSAAGTSLMVDEEGPTLCLWNKLTNVGSAVMDALQNEVQWNCLSLSLLFDLFFLSLLLQTVQTHKPHFLAVHCQEVGGKNYEASMSHVDSFVKELLSSDAMKEYNRARVYLDENYKSQEHFTALGSFYFIHESLKYIHQFDFKAKKFKKVVGKETYSETLESTPSLEKEKFPQDYFPEPPFITVMGGDAIADLWKCKWSRKGFIRTRWALADCAFDLVNIHLFHDASNLVAWEKSPSVYTGTRQKALGYVLDRITDQRYEKMPYFVFGDFNFRLDSKQVIESLCSTATMQTVRAADTNEIDKLIFRESDNDRKVVLQLEKKLFSYVNQDVFRENNGTSLLEFDKELSVFKDRLHELEISFPPSYPYSEDSSQGKQYMNTRCPAWCDRILLSSFARDLVLKPENEEKSVVYDNIGPNVCMGDHKPVFLSFRITAGAGKPNANKHKCCVVQ</sequence>
<gene>
    <name evidence="1" type="ORF">L3Q82_011635</name>
</gene>
<name>A0ACB8W519_9TELE</name>
<organism evidence="1 2">
    <name type="scientific">Scortum barcoo</name>
    <name type="common">barcoo grunter</name>
    <dbReference type="NCBI Taxonomy" id="214431"/>
    <lineage>
        <taxon>Eukaryota</taxon>
        <taxon>Metazoa</taxon>
        <taxon>Chordata</taxon>
        <taxon>Craniata</taxon>
        <taxon>Vertebrata</taxon>
        <taxon>Euteleostomi</taxon>
        <taxon>Actinopterygii</taxon>
        <taxon>Neopterygii</taxon>
        <taxon>Teleostei</taxon>
        <taxon>Neoteleostei</taxon>
        <taxon>Acanthomorphata</taxon>
        <taxon>Eupercaria</taxon>
        <taxon>Centrarchiformes</taxon>
        <taxon>Terapontoidei</taxon>
        <taxon>Terapontidae</taxon>
        <taxon>Scortum</taxon>
    </lineage>
</organism>
<evidence type="ECO:0000313" key="1">
    <source>
        <dbReference type="EMBL" id="KAI3362957.1"/>
    </source>
</evidence>
<proteinExistence type="predicted"/>
<reference evidence="1" key="1">
    <citation type="submission" date="2022-04" db="EMBL/GenBank/DDBJ databases">
        <title>Jade perch genome.</title>
        <authorList>
            <person name="Chao B."/>
        </authorList>
    </citation>
    <scope>NUCLEOTIDE SEQUENCE</scope>
    <source>
        <strain evidence="1">CB-2022</strain>
    </source>
</reference>
<comment type="caution">
    <text evidence="1">The sequence shown here is derived from an EMBL/GenBank/DDBJ whole genome shotgun (WGS) entry which is preliminary data.</text>
</comment>
<protein>
    <submittedName>
        <fullName evidence="1">Uncharacterized protein</fullName>
    </submittedName>
</protein>
<dbReference type="Proteomes" id="UP000831701">
    <property type="component" value="Chromosome 14"/>
</dbReference>
<evidence type="ECO:0000313" key="2">
    <source>
        <dbReference type="Proteomes" id="UP000831701"/>
    </source>
</evidence>
<dbReference type="EMBL" id="CM041544">
    <property type="protein sequence ID" value="KAI3362957.1"/>
    <property type="molecule type" value="Genomic_DNA"/>
</dbReference>